<dbReference type="Gene3D" id="1.20.5.1160">
    <property type="entry name" value="Vasodilator-stimulated phosphoprotein"/>
    <property type="match status" value="1"/>
</dbReference>
<dbReference type="InterPro" id="IPR039008">
    <property type="entry name" value="IF_rod_dom"/>
</dbReference>
<dbReference type="GO" id="GO:0030424">
    <property type="term" value="C:axon"/>
    <property type="evidence" value="ECO:0007669"/>
    <property type="project" value="TreeGrafter"/>
</dbReference>
<dbReference type="EMBL" id="JAGXEW010000004">
    <property type="protein sequence ID" value="KAK1172437.1"/>
    <property type="molecule type" value="Genomic_DNA"/>
</dbReference>
<dbReference type="SUPFAM" id="SSF64593">
    <property type="entry name" value="Intermediate filament protein, coiled coil region"/>
    <property type="match status" value="2"/>
</dbReference>
<dbReference type="SUPFAM" id="SSF90257">
    <property type="entry name" value="Myosin rod fragments"/>
    <property type="match status" value="1"/>
</dbReference>
<evidence type="ECO:0000256" key="5">
    <source>
        <dbReference type="SAM" id="Coils"/>
    </source>
</evidence>
<evidence type="ECO:0000256" key="4">
    <source>
        <dbReference type="RuleBase" id="RU000685"/>
    </source>
</evidence>
<dbReference type="Gene3D" id="1.20.5.170">
    <property type="match status" value="1"/>
</dbReference>
<dbReference type="PROSITE" id="PS00226">
    <property type="entry name" value="IF_ROD_1"/>
    <property type="match status" value="1"/>
</dbReference>
<dbReference type="InterPro" id="IPR002957">
    <property type="entry name" value="Keratin_I"/>
</dbReference>
<dbReference type="GO" id="GO:0005200">
    <property type="term" value="F:structural constituent of cytoskeleton"/>
    <property type="evidence" value="ECO:0007669"/>
    <property type="project" value="TreeGrafter"/>
</dbReference>
<gene>
    <name evidence="7" type="ORF">AOXY_G5009</name>
</gene>
<dbReference type="InterPro" id="IPR018039">
    <property type="entry name" value="IF_conserved"/>
</dbReference>
<reference evidence="7" key="1">
    <citation type="submission" date="2022-02" db="EMBL/GenBank/DDBJ databases">
        <title>Atlantic sturgeon de novo genome assembly.</title>
        <authorList>
            <person name="Stock M."/>
            <person name="Klopp C."/>
            <person name="Guiguen Y."/>
            <person name="Cabau C."/>
            <person name="Parinello H."/>
            <person name="Santidrian Yebra-Pimentel E."/>
            <person name="Kuhl H."/>
            <person name="Dirks R.P."/>
            <person name="Guessner J."/>
            <person name="Wuertz S."/>
            <person name="Du K."/>
            <person name="Schartl M."/>
        </authorList>
    </citation>
    <scope>NUCLEOTIDE SEQUENCE</scope>
    <source>
        <strain evidence="7">STURGEONOMICS-FGT-2020</strain>
        <tissue evidence="7">Whole blood</tissue>
    </source>
</reference>
<dbReference type="Pfam" id="PF00038">
    <property type="entry name" value="Filament"/>
    <property type="match status" value="1"/>
</dbReference>
<name>A0AAD8LR66_ACIOX</name>
<organism evidence="7 8">
    <name type="scientific">Acipenser oxyrinchus oxyrinchus</name>
    <dbReference type="NCBI Taxonomy" id="40147"/>
    <lineage>
        <taxon>Eukaryota</taxon>
        <taxon>Metazoa</taxon>
        <taxon>Chordata</taxon>
        <taxon>Craniata</taxon>
        <taxon>Vertebrata</taxon>
        <taxon>Euteleostomi</taxon>
        <taxon>Actinopterygii</taxon>
        <taxon>Chondrostei</taxon>
        <taxon>Acipenseriformes</taxon>
        <taxon>Acipenseridae</taxon>
        <taxon>Acipenser</taxon>
    </lineage>
</organism>
<keyword evidence="3 5" id="KW-0175">Coiled coil</keyword>
<evidence type="ECO:0000256" key="3">
    <source>
        <dbReference type="ARBA" id="ARBA00023054"/>
    </source>
</evidence>
<protein>
    <recommendedName>
        <fullName evidence="6">IF rod domain-containing protein</fullName>
    </recommendedName>
</protein>
<dbReference type="InterPro" id="IPR050405">
    <property type="entry name" value="Intermediate_filament"/>
</dbReference>
<dbReference type="PRINTS" id="PR01248">
    <property type="entry name" value="TYPE1KERATIN"/>
</dbReference>
<evidence type="ECO:0000256" key="2">
    <source>
        <dbReference type="ARBA" id="ARBA00022754"/>
    </source>
</evidence>
<sequence>MPSRISYQSSSSGSRGSGFRGLSAGYGLGAGSGLSASMSRMSLGGGGGLAAGGLGIGSSIGMGAGSLGMGSGYGLGGAGFGIGGSGMGVGYGFGMGTANMGIGMGYGGGMGSAGALLPSPAFAMGRTLTAGGLSLGSALSAGSSMHALPRPIPTRASEKHTLSSLNDRFSNYIDKVRFLQNENASLEAQLNQLTGGASVEPDSSVSVNYDTQLKELRTTMETLTLENIKFEIQLDNIRGTAEELKAKYDFEMGVKYQLEADIAAMKRDIETASDLRIDLESKYQSLSTELDFVTKTLEEELASLQVKLGTTTSDTSSVSMIEVDTVKSFDLSTALNKMRAEYEKSVQQHREEAESYFKLKMDEIQSVTVKSTEAISAAKAEVSVARKELQTLNLELQSLLSVNFSLEQRLAEAHAQSSVGVAEYQAQITSLESAIEVAKVDLHKQILSYQELLDVKLALDGEISTYRKLLEGDDLKLPDIEVYSGTYSFSAANGGLQKKEMSITAEDTETSSIP</sequence>
<dbReference type="PANTHER" id="PTHR45652">
    <property type="entry name" value="GLIAL FIBRILLARY ACIDIC PROTEIN"/>
    <property type="match status" value="1"/>
</dbReference>
<evidence type="ECO:0000313" key="8">
    <source>
        <dbReference type="Proteomes" id="UP001230051"/>
    </source>
</evidence>
<dbReference type="GO" id="GO:0005882">
    <property type="term" value="C:intermediate filament"/>
    <property type="evidence" value="ECO:0007669"/>
    <property type="project" value="UniProtKB-KW"/>
</dbReference>
<dbReference type="Gene3D" id="1.20.5.500">
    <property type="entry name" value="Single helix bin"/>
    <property type="match status" value="1"/>
</dbReference>
<dbReference type="GO" id="GO:0045109">
    <property type="term" value="P:intermediate filament organization"/>
    <property type="evidence" value="ECO:0007669"/>
    <property type="project" value="TreeGrafter"/>
</dbReference>
<evidence type="ECO:0000259" key="6">
    <source>
        <dbReference type="PROSITE" id="PS51842"/>
    </source>
</evidence>
<comment type="caution">
    <text evidence="7">The sequence shown here is derived from an EMBL/GenBank/DDBJ whole genome shotgun (WGS) entry which is preliminary data.</text>
</comment>
<dbReference type="PROSITE" id="PS51842">
    <property type="entry name" value="IF_ROD_2"/>
    <property type="match status" value="1"/>
</dbReference>
<accession>A0AAD8LR66</accession>
<evidence type="ECO:0000256" key="1">
    <source>
        <dbReference type="ARBA" id="ARBA00002825"/>
    </source>
</evidence>
<dbReference type="PANTHER" id="PTHR45652:SF5">
    <property type="entry name" value="VIMENTIN"/>
    <property type="match status" value="1"/>
</dbReference>
<dbReference type="Proteomes" id="UP001230051">
    <property type="component" value="Unassembled WGS sequence"/>
</dbReference>
<evidence type="ECO:0000313" key="7">
    <source>
        <dbReference type="EMBL" id="KAK1172437.1"/>
    </source>
</evidence>
<keyword evidence="8" id="KW-1185">Reference proteome</keyword>
<dbReference type="GO" id="GO:0005886">
    <property type="term" value="C:plasma membrane"/>
    <property type="evidence" value="ECO:0007669"/>
    <property type="project" value="TreeGrafter"/>
</dbReference>
<feature type="coiled-coil region" evidence="5">
    <location>
        <begin position="332"/>
        <end position="395"/>
    </location>
</feature>
<keyword evidence="2 4" id="KW-0403">Intermediate filament</keyword>
<comment type="similarity">
    <text evidence="4">Belongs to the intermediate filament family.</text>
</comment>
<dbReference type="SMART" id="SM01391">
    <property type="entry name" value="Filament"/>
    <property type="match status" value="1"/>
</dbReference>
<dbReference type="GO" id="GO:0005737">
    <property type="term" value="C:cytoplasm"/>
    <property type="evidence" value="ECO:0007669"/>
    <property type="project" value="TreeGrafter"/>
</dbReference>
<proteinExistence type="inferred from homology"/>
<feature type="domain" description="IF rod" evidence="6">
    <location>
        <begin position="158"/>
        <end position="477"/>
    </location>
</feature>
<dbReference type="AlphaFoldDB" id="A0AAD8LR66"/>
<comment type="function">
    <text evidence="1">Vimentins are class-III intermediate filaments found in various non-epithelial cells, especially mesenchymal cells. Vimentin is attached to the nucleus, endoplasmic reticulum, and mitochondria, either laterally or terminally.</text>
</comment>
<feature type="coiled-coil region" evidence="5">
    <location>
        <begin position="162"/>
        <end position="282"/>
    </location>
</feature>